<dbReference type="OrthoDB" id="10053431at2759"/>
<keyword evidence="4" id="KW-1185">Reference proteome</keyword>
<dbReference type="FunFam" id="2.30.29.30:FF:000030">
    <property type="entry name" value="Oxysterol-binding protein"/>
    <property type="match status" value="1"/>
</dbReference>
<name>A0A556TRH3_BAGYA</name>
<dbReference type="Gene3D" id="2.30.29.30">
    <property type="entry name" value="Pleckstrin-homology domain (PH domain)/Phosphotyrosine-binding domain (PTB)"/>
    <property type="match status" value="1"/>
</dbReference>
<dbReference type="SMART" id="SM00233">
    <property type="entry name" value="PH"/>
    <property type="match status" value="1"/>
</dbReference>
<evidence type="ECO:0000256" key="1">
    <source>
        <dbReference type="SAM" id="MobiDB-lite"/>
    </source>
</evidence>
<protein>
    <submittedName>
        <fullName evidence="3">Oxysterol-binding protein-related protein 5</fullName>
    </submittedName>
</protein>
<dbReference type="AlphaFoldDB" id="A0A556TRH3"/>
<evidence type="ECO:0000313" key="4">
    <source>
        <dbReference type="Proteomes" id="UP000319801"/>
    </source>
</evidence>
<proteinExistence type="predicted"/>
<dbReference type="EMBL" id="VCAZ01000013">
    <property type="protein sequence ID" value="TSK45851.1"/>
    <property type="molecule type" value="Genomic_DNA"/>
</dbReference>
<dbReference type="Proteomes" id="UP000319801">
    <property type="component" value="Unassembled WGS sequence"/>
</dbReference>
<evidence type="ECO:0000313" key="3">
    <source>
        <dbReference type="EMBL" id="TSK45851.1"/>
    </source>
</evidence>
<organism evidence="3 4">
    <name type="scientific">Bagarius yarrelli</name>
    <name type="common">Goonch</name>
    <name type="synonym">Bagrus yarrelli</name>
    <dbReference type="NCBI Taxonomy" id="175774"/>
    <lineage>
        <taxon>Eukaryota</taxon>
        <taxon>Metazoa</taxon>
        <taxon>Chordata</taxon>
        <taxon>Craniata</taxon>
        <taxon>Vertebrata</taxon>
        <taxon>Euteleostomi</taxon>
        <taxon>Actinopterygii</taxon>
        <taxon>Neopterygii</taxon>
        <taxon>Teleostei</taxon>
        <taxon>Ostariophysi</taxon>
        <taxon>Siluriformes</taxon>
        <taxon>Sisoridae</taxon>
        <taxon>Sisorinae</taxon>
        <taxon>Bagarius</taxon>
    </lineage>
</organism>
<dbReference type="InterPro" id="IPR011993">
    <property type="entry name" value="PH-like_dom_sf"/>
</dbReference>
<accession>A0A556TRH3</accession>
<feature type="domain" description="PH" evidence="2">
    <location>
        <begin position="97"/>
        <end position="214"/>
    </location>
</feature>
<evidence type="ECO:0000259" key="2">
    <source>
        <dbReference type="PROSITE" id="PS50003"/>
    </source>
</evidence>
<dbReference type="SUPFAM" id="SSF50729">
    <property type="entry name" value="PH domain-like"/>
    <property type="match status" value="1"/>
</dbReference>
<dbReference type="Pfam" id="PF00169">
    <property type="entry name" value="PH"/>
    <property type="match status" value="1"/>
</dbReference>
<dbReference type="InterPro" id="IPR001849">
    <property type="entry name" value="PH_domain"/>
</dbReference>
<comment type="caution">
    <text evidence="3">The sequence shown here is derived from an EMBL/GenBank/DDBJ whole genome shotgun (WGS) entry which is preliminary data.</text>
</comment>
<dbReference type="CDD" id="cd13286">
    <property type="entry name" value="PH_OPR5_ORP8"/>
    <property type="match status" value="1"/>
</dbReference>
<sequence length="254" mass="28410">MKEENLFRRRFSLGPTATTPPKIDPPALGRNLSYGGDNEVDPISPESKMFIGLEKESSSPTEKLARKESLKVQKKNYRQEKKRAAKELFSALKDPSVVIISNWLKIRGTLKSWTKLWCALKPGVLLIYKTPSSEHWVGTIILNACKLIERPSKKDGFCFKLYHPLEKSIWAMKGPKGETVGSITQPLPSNYLIFRAASESDGRCWMDALELALSCSSLYKLTAKSCRDGDLSSSSESSHILQILQSTALSDQEQ</sequence>
<feature type="region of interest" description="Disordered" evidence="1">
    <location>
        <begin position="1"/>
        <end position="36"/>
    </location>
</feature>
<gene>
    <name evidence="3" type="ORF">Baya_4942</name>
</gene>
<dbReference type="PROSITE" id="PS50003">
    <property type="entry name" value="PH_DOMAIN"/>
    <property type="match status" value="1"/>
</dbReference>
<reference evidence="3 4" key="1">
    <citation type="journal article" date="2019" name="Genome Biol. Evol.">
        <title>Whole-Genome Sequencing of the Giant Devil Catfish, Bagarius yarrelli.</title>
        <authorList>
            <person name="Jiang W."/>
            <person name="Lv Y."/>
            <person name="Cheng L."/>
            <person name="Yang K."/>
            <person name="Chao B."/>
            <person name="Wang X."/>
            <person name="Li Y."/>
            <person name="Pan X."/>
            <person name="You X."/>
            <person name="Zhang Y."/>
            <person name="Yang J."/>
            <person name="Li J."/>
            <person name="Zhang X."/>
            <person name="Liu S."/>
            <person name="Sun C."/>
            <person name="Yang J."/>
            <person name="Shi Q."/>
        </authorList>
    </citation>
    <scope>NUCLEOTIDE SEQUENCE [LARGE SCALE GENOMIC DNA]</scope>
    <source>
        <strain evidence="3">JWS20170419001</strain>
        <tissue evidence="3">Muscle</tissue>
    </source>
</reference>